<feature type="domain" description="Cytochrome b561 bacterial/Ni-hydrogenase" evidence="7">
    <location>
        <begin position="5"/>
        <end position="178"/>
    </location>
</feature>
<sequence length="217" mass="23891">MPVRVWDGWIRLVHWAIAVLVPFSWWTAWSYRMDWHLLSGFTILTLVIFRVVWGFVGSDTARFTRFLRSPLEALGHLRHMTRREADTELGHNAAGGWMVLVLLGLLIVQTVTGLMSDDQVTTHGPLAPHVSGDASDLADSIHRTVFWVIAGAAALHVLVVVLYAVLKGQDLVRPMVTGVKRLPAGFAARAPRLGHPALGAALLACAALLVWWVSRLG</sequence>
<evidence type="ECO:0000256" key="1">
    <source>
        <dbReference type="ARBA" id="ARBA00004651"/>
    </source>
</evidence>
<comment type="subcellular location">
    <subcellularLocation>
        <location evidence="1">Cell membrane</location>
        <topology evidence="1">Multi-pass membrane protein</topology>
    </subcellularLocation>
</comment>
<feature type="transmembrane region" description="Helical" evidence="6">
    <location>
        <begin position="12"/>
        <end position="29"/>
    </location>
</feature>
<protein>
    <submittedName>
        <fullName evidence="8">Cytochrome b/b6 domain-containing protein</fullName>
    </submittedName>
</protein>
<keyword evidence="4 6" id="KW-1133">Transmembrane helix</keyword>
<feature type="transmembrane region" description="Helical" evidence="6">
    <location>
        <begin position="145"/>
        <end position="166"/>
    </location>
</feature>
<keyword evidence="5 6" id="KW-0472">Membrane</keyword>
<evidence type="ECO:0000256" key="5">
    <source>
        <dbReference type="ARBA" id="ARBA00023136"/>
    </source>
</evidence>
<dbReference type="InterPro" id="IPR016174">
    <property type="entry name" value="Di-haem_cyt_TM"/>
</dbReference>
<feature type="transmembrane region" description="Helical" evidence="6">
    <location>
        <begin position="89"/>
        <end position="108"/>
    </location>
</feature>
<dbReference type="Proteomes" id="UP001589865">
    <property type="component" value="Unassembled WGS sequence"/>
</dbReference>
<keyword evidence="3 6" id="KW-0812">Transmembrane</keyword>
<accession>A0ABV6JWQ3</accession>
<feature type="transmembrane region" description="Helical" evidence="6">
    <location>
        <begin position="35"/>
        <end position="56"/>
    </location>
</feature>
<gene>
    <name evidence="8" type="ORF">ACFFGY_10855</name>
</gene>
<organism evidence="8 9">
    <name type="scientific">Roseomonas elaeocarpi</name>
    <dbReference type="NCBI Taxonomy" id="907779"/>
    <lineage>
        <taxon>Bacteria</taxon>
        <taxon>Pseudomonadati</taxon>
        <taxon>Pseudomonadota</taxon>
        <taxon>Alphaproteobacteria</taxon>
        <taxon>Acetobacterales</taxon>
        <taxon>Roseomonadaceae</taxon>
        <taxon>Roseomonas</taxon>
    </lineage>
</organism>
<dbReference type="EMBL" id="JBHLUN010000007">
    <property type="protein sequence ID" value="MFC0408751.1"/>
    <property type="molecule type" value="Genomic_DNA"/>
</dbReference>
<dbReference type="Pfam" id="PF01292">
    <property type="entry name" value="Ni_hydr_CYTB"/>
    <property type="match status" value="1"/>
</dbReference>
<keyword evidence="9" id="KW-1185">Reference proteome</keyword>
<keyword evidence="2" id="KW-1003">Cell membrane</keyword>
<dbReference type="SUPFAM" id="SSF81342">
    <property type="entry name" value="Transmembrane di-heme cytochromes"/>
    <property type="match status" value="1"/>
</dbReference>
<comment type="caution">
    <text evidence="8">The sequence shown here is derived from an EMBL/GenBank/DDBJ whole genome shotgun (WGS) entry which is preliminary data.</text>
</comment>
<evidence type="ECO:0000256" key="3">
    <source>
        <dbReference type="ARBA" id="ARBA00022692"/>
    </source>
</evidence>
<dbReference type="InterPro" id="IPR051542">
    <property type="entry name" value="Hydrogenase_cytochrome"/>
</dbReference>
<evidence type="ECO:0000256" key="2">
    <source>
        <dbReference type="ARBA" id="ARBA00022475"/>
    </source>
</evidence>
<evidence type="ECO:0000313" key="9">
    <source>
        <dbReference type="Proteomes" id="UP001589865"/>
    </source>
</evidence>
<evidence type="ECO:0000256" key="4">
    <source>
        <dbReference type="ARBA" id="ARBA00022989"/>
    </source>
</evidence>
<evidence type="ECO:0000256" key="6">
    <source>
        <dbReference type="SAM" id="Phobius"/>
    </source>
</evidence>
<dbReference type="InterPro" id="IPR011577">
    <property type="entry name" value="Cyt_b561_bac/Ni-Hgenase"/>
</dbReference>
<evidence type="ECO:0000313" key="8">
    <source>
        <dbReference type="EMBL" id="MFC0408751.1"/>
    </source>
</evidence>
<evidence type="ECO:0000259" key="7">
    <source>
        <dbReference type="Pfam" id="PF01292"/>
    </source>
</evidence>
<dbReference type="PANTHER" id="PTHR30485">
    <property type="entry name" value="NI/FE-HYDROGENASE 1 B-TYPE CYTOCHROME SUBUNIT"/>
    <property type="match status" value="1"/>
</dbReference>
<proteinExistence type="predicted"/>
<name>A0ABV6JWQ3_9PROT</name>
<dbReference type="PANTHER" id="PTHR30485:SF2">
    <property type="entry name" value="BLL0597 PROTEIN"/>
    <property type="match status" value="1"/>
</dbReference>
<reference evidence="8 9" key="1">
    <citation type="submission" date="2024-09" db="EMBL/GenBank/DDBJ databases">
        <authorList>
            <person name="Sun Q."/>
            <person name="Mori K."/>
        </authorList>
    </citation>
    <scope>NUCLEOTIDE SEQUENCE [LARGE SCALE GENOMIC DNA]</scope>
    <source>
        <strain evidence="8 9">TBRC 5777</strain>
    </source>
</reference>
<dbReference type="RefSeq" id="WP_377044505.1">
    <property type="nucleotide sequence ID" value="NZ_JBHLUN010000007.1"/>
</dbReference>
<feature type="transmembrane region" description="Helical" evidence="6">
    <location>
        <begin position="197"/>
        <end position="214"/>
    </location>
</feature>
<dbReference type="Gene3D" id="1.20.950.20">
    <property type="entry name" value="Transmembrane di-heme cytochromes, Chain C"/>
    <property type="match status" value="1"/>
</dbReference>